<dbReference type="EMBL" id="KV425562">
    <property type="protein sequence ID" value="KZT27348.1"/>
    <property type="molecule type" value="Genomic_DNA"/>
</dbReference>
<proteinExistence type="predicted"/>
<accession>A0A165TY39</accession>
<dbReference type="PANTHER" id="PTHR46579:SF1">
    <property type="entry name" value="F5_8 TYPE C DOMAIN-CONTAINING PROTEIN"/>
    <property type="match status" value="1"/>
</dbReference>
<dbReference type="STRING" id="1314782.A0A165TY39"/>
<dbReference type="Proteomes" id="UP000076761">
    <property type="component" value="Unassembled WGS sequence"/>
</dbReference>
<evidence type="ECO:0000313" key="1">
    <source>
        <dbReference type="EMBL" id="KZT27348.1"/>
    </source>
</evidence>
<dbReference type="PANTHER" id="PTHR46579">
    <property type="entry name" value="F5/8 TYPE C DOMAIN-CONTAINING PROTEIN-RELATED"/>
    <property type="match status" value="1"/>
</dbReference>
<dbReference type="AlphaFoldDB" id="A0A165TY39"/>
<evidence type="ECO:0000313" key="2">
    <source>
        <dbReference type="Proteomes" id="UP000076761"/>
    </source>
</evidence>
<gene>
    <name evidence="1" type="ORF">NEOLEDRAFT_1060948</name>
</gene>
<reference evidence="1 2" key="1">
    <citation type="journal article" date="2016" name="Mol. Biol. Evol.">
        <title>Comparative Genomics of Early-Diverging Mushroom-Forming Fungi Provides Insights into the Origins of Lignocellulose Decay Capabilities.</title>
        <authorList>
            <person name="Nagy L.G."/>
            <person name="Riley R."/>
            <person name="Tritt A."/>
            <person name="Adam C."/>
            <person name="Daum C."/>
            <person name="Floudas D."/>
            <person name="Sun H."/>
            <person name="Yadav J.S."/>
            <person name="Pangilinan J."/>
            <person name="Larsson K.H."/>
            <person name="Matsuura K."/>
            <person name="Barry K."/>
            <person name="Labutti K."/>
            <person name="Kuo R."/>
            <person name="Ohm R.A."/>
            <person name="Bhattacharya S.S."/>
            <person name="Shirouzu T."/>
            <person name="Yoshinaga Y."/>
            <person name="Martin F.M."/>
            <person name="Grigoriev I.V."/>
            <person name="Hibbett D.S."/>
        </authorList>
    </citation>
    <scope>NUCLEOTIDE SEQUENCE [LARGE SCALE GENOMIC DNA]</scope>
    <source>
        <strain evidence="1 2">HHB14362 ss-1</strain>
    </source>
</reference>
<name>A0A165TY39_9AGAM</name>
<organism evidence="1 2">
    <name type="scientific">Neolentinus lepideus HHB14362 ss-1</name>
    <dbReference type="NCBI Taxonomy" id="1314782"/>
    <lineage>
        <taxon>Eukaryota</taxon>
        <taxon>Fungi</taxon>
        <taxon>Dikarya</taxon>
        <taxon>Basidiomycota</taxon>
        <taxon>Agaricomycotina</taxon>
        <taxon>Agaricomycetes</taxon>
        <taxon>Gloeophyllales</taxon>
        <taxon>Gloeophyllaceae</taxon>
        <taxon>Neolentinus</taxon>
    </lineage>
</organism>
<sequence>MPTPPDVPEKRLHEEEPILFLRFATALKILLGRSINDRAIARALTLLGDYLLQYRALYGEKAMKPNHHWVVHLPDQVRDYGAVYNYWLFLVERLNKTLKDYNTNHRGGGELEVTLMRTFQRESRVRALVSHCLHNCFLHATERALGERLLLKSGEDRGTLNDSVAVPIALSPLRLELGPKVSQVLQPLSRSAILALCNHYNSQGTRVHMPLERQPLRGTRPVAPSALFFDYAVLDGRRIIPTSRTHRKNAGSSLVKVIIDGQMYGGEVHRIFQHFQRDIQDDVIWAEMRWMKPEKKIPTRKDVWSAFPELEIHFWAYGQYHEADNASAPPLIVPFSSICCQLSRGEYRTTKQEFWITTTMERVRMRACQFHLWF</sequence>
<dbReference type="OrthoDB" id="3239894at2759"/>
<keyword evidence="2" id="KW-1185">Reference proteome</keyword>
<dbReference type="InParanoid" id="A0A165TY39"/>
<protein>
    <submittedName>
        <fullName evidence="1">Uncharacterized protein</fullName>
    </submittedName>
</protein>